<dbReference type="GO" id="GO:0003677">
    <property type="term" value="F:DNA binding"/>
    <property type="evidence" value="ECO:0007669"/>
    <property type="project" value="UniProtKB-KW"/>
</dbReference>
<evidence type="ECO:0000256" key="1">
    <source>
        <dbReference type="SAM" id="Coils"/>
    </source>
</evidence>
<proteinExistence type="predicted"/>
<keyword evidence="1" id="KW-0175">Coiled coil</keyword>
<accession>A0A1J9SAC2</accession>
<feature type="coiled-coil region" evidence="1">
    <location>
        <begin position="180"/>
        <end position="220"/>
    </location>
</feature>
<reference evidence="4 5" key="1">
    <citation type="submission" date="2016-10" db="EMBL/GenBank/DDBJ databases">
        <title>Proteomics and genomics reveal pathogen-plant mechanisms compatible with a hemibiotrophic lifestyle of Diplodia corticola.</title>
        <authorList>
            <person name="Fernandes I."/>
            <person name="De Jonge R."/>
            <person name="Van De Peer Y."/>
            <person name="Devreese B."/>
            <person name="Alves A."/>
            <person name="Esteves A.C."/>
        </authorList>
    </citation>
    <scope>NUCLEOTIDE SEQUENCE [LARGE SCALE GENOMIC DNA]</scope>
    <source>
        <strain evidence="4 5">CBS 112549</strain>
    </source>
</reference>
<dbReference type="GeneID" id="31018877"/>
<dbReference type="EMBL" id="MNUE01000007">
    <property type="protein sequence ID" value="OJD37431.1"/>
    <property type="molecule type" value="Genomic_DNA"/>
</dbReference>
<dbReference type="AlphaFoldDB" id="A0A1J9SAC2"/>
<feature type="domain" description="R3H-associated N-terminal" evidence="3">
    <location>
        <begin position="94"/>
        <end position="199"/>
    </location>
</feature>
<dbReference type="PANTHER" id="PTHR32019">
    <property type="entry name" value="R3H DOMAIN-CONTAINING PROTEIN 4"/>
    <property type="match status" value="1"/>
</dbReference>
<gene>
    <name evidence="4" type="ORF">BKCO1_7000168</name>
</gene>
<protein>
    <submittedName>
        <fullName evidence="4">Uv-damaged dna-binding protein</fullName>
    </submittedName>
</protein>
<evidence type="ECO:0000259" key="3">
    <source>
        <dbReference type="Pfam" id="PF13902"/>
    </source>
</evidence>
<evidence type="ECO:0000313" key="4">
    <source>
        <dbReference type="EMBL" id="OJD37431.1"/>
    </source>
</evidence>
<organism evidence="4 5">
    <name type="scientific">Diplodia corticola</name>
    <dbReference type="NCBI Taxonomy" id="236234"/>
    <lineage>
        <taxon>Eukaryota</taxon>
        <taxon>Fungi</taxon>
        <taxon>Dikarya</taxon>
        <taxon>Ascomycota</taxon>
        <taxon>Pezizomycotina</taxon>
        <taxon>Dothideomycetes</taxon>
        <taxon>Dothideomycetes incertae sedis</taxon>
        <taxon>Botryosphaeriales</taxon>
        <taxon>Botryosphaeriaceae</taxon>
        <taxon>Diplodia</taxon>
    </lineage>
</organism>
<evidence type="ECO:0000313" key="5">
    <source>
        <dbReference type="Proteomes" id="UP000183809"/>
    </source>
</evidence>
<feature type="compositionally biased region" description="Polar residues" evidence="2">
    <location>
        <begin position="71"/>
        <end position="83"/>
    </location>
</feature>
<dbReference type="RefSeq" id="XP_020133570.1">
    <property type="nucleotide sequence ID" value="XM_020278616.1"/>
</dbReference>
<keyword evidence="5" id="KW-1185">Reference proteome</keyword>
<dbReference type="InterPro" id="IPR039629">
    <property type="entry name" value="R3HDM4"/>
</dbReference>
<dbReference type="OrthoDB" id="10256743at2759"/>
<feature type="region of interest" description="Disordered" evidence="2">
    <location>
        <begin position="1"/>
        <end position="20"/>
    </location>
</feature>
<keyword evidence="4" id="KW-0238">DNA-binding</keyword>
<dbReference type="SUPFAM" id="SSF82708">
    <property type="entry name" value="R3H domain"/>
    <property type="match status" value="1"/>
</dbReference>
<dbReference type="Proteomes" id="UP000183809">
    <property type="component" value="Unassembled WGS sequence"/>
</dbReference>
<dbReference type="InterPro" id="IPR036867">
    <property type="entry name" value="R3H_dom_sf"/>
</dbReference>
<dbReference type="InterPro" id="IPR025952">
    <property type="entry name" value="R3H-assoc_dom"/>
</dbReference>
<sequence length="491" mass="56000">MAIPTIPAGLPVSNPPVPEEPIDIEAWTEEASQALGAIHITPPVARTAPPPAPRPTTVTLDIPLDDHVQPRAQSGENGDSTAAQAVRSGYTRRREPLRRDSLKRREALLKGKEGSRQRRRWENDRLLNNPHAQPPLPSDWEARPQYQFHYVPYAVASYWDKELAARNAARNTKGVKPTVSKEEEAAAEALKEVRERLRKKRAARSMLEDIEREVRKFVEKWEAKARKDEQDDLIDPDSEDEQIVFVGRNGQMSDMRAAEDELQKDLMVFDSLANDRSAAFGRWLVHSIAAYYGLETWSVTTGTPAKREAYIGIKENSLRPIAPTNSSRSSNIAARFIHRKFHRSNPADMCQLCQLITISDRDRWPKSFNPTLSSFRDIIQRTHAEVESYNTAINSTNEAEGTKRDDLRNSLITTTRLVRASLDVLDEEQKDWWRAKAPQRRQFTEACDEENLRSLHLIHNRIVAMLRDMRAKLGVWARWGLGIGEEELEVE</sequence>
<dbReference type="PANTHER" id="PTHR32019:SF2">
    <property type="entry name" value="R3H DOMAIN-CONTAINING PROTEIN 4"/>
    <property type="match status" value="1"/>
</dbReference>
<feature type="compositionally biased region" description="Basic and acidic residues" evidence="2">
    <location>
        <begin position="92"/>
        <end position="125"/>
    </location>
</feature>
<comment type="caution">
    <text evidence="4">The sequence shown here is derived from an EMBL/GenBank/DDBJ whole genome shotgun (WGS) entry which is preliminary data.</text>
</comment>
<evidence type="ECO:0000256" key="2">
    <source>
        <dbReference type="SAM" id="MobiDB-lite"/>
    </source>
</evidence>
<name>A0A1J9SAC2_9PEZI</name>
<feature type="region of interest" description="Disordered" evidence="2">
    <location>
        <begin position="42"/>
        <end position="140"/>
    </location>
</feature>
<dbReference type="Pfam" id="PF13902">
    <property type="entry name" value="R3H-assoc"/>
    <property type="match status" value="1"/>
</dbReference>